<evidence type="ECO:0000256" key="8">
    <source>
        <dbReference type="ARBA" id="ARBA00023211"/>
    </source>
</evidence>
<dbReference type="AlphaFoldDB" id="A0A5K1FZA3"/>
<evidence type="ECO:0000256" key="1">
    <source>
        <dbReference type="ARBA" id="ARBA00004271"/>
    </source>
</evidence>
<keyword evidence="8 9" id="KW-0464">Manganese</keyword>
<protein>
    <recommendedName>
        <fullName evidence="12">Germin-like protein</fullName>
    </recommendedName>
</protein>
<dbReference type="FunFam" id="2.60.120.10:FF:000047">
    <property type="entry name" value="Auxin-binding protein ABP19a"/>
    <property type="match status" value="1"/>
</dbReference>
<dbReference type="SUPFAM" id="SSF51182">
    <property type="entry name" value="RmlC-like cupins"/>
    <property type="match status" value="1"/>
</dbReference>
<keyword evidence="6 12" id="KW-0732">Signal</keyword>
<dbReference type="PRINTS" id="PR00325">
    <property type="entry name" value="GERMIN"/>
</dbReference>
<dbReference type="InterPro" id="IPR014710">
    <property type="entry name" value="RmlC-like_jellyroll"/>
</dbReference>
<feature type="binding site" evidence="10">
    <location>
        <position position="102"/>
    </location>
    <ligand>
        <name>Mn(2+)</name>
        <dbReference type="ChEBI" id="CHEBI:29035"/>
    </ligand>
</feature>
<dbReference type="CDD" id="cd02241">
    <property type="entry name" value="cupin_OxOx"/>
    <property type="match status" value="1"/>
</dbReference>
<evidence type="ECO:0000256" key="11">
    <source>
        <dbReference type="PIRSR" id="PIRSR601929-3"/>
    </source>
</evidence>
<feature type="binding site" evidence="9">
    <location>
        <position position="102"/>
    </location>
    <ligand>
        <name>oxalate</name>
        <dbReference type="ChEBI" id="CHEBI:30623"/>
    </ligand>
</feature>
<dbReference type="InterPro" id="IPR006045">
    <property type="entry name" value="Cupin_1"/>
</dbReference>
<evidence type="ECO:0000256" key="3">
    <source>
        <dbReference type="ARBA" id="ARBA00022523"/>
    </source>
</evidence>
<name>A0A5K1FZA3_9MAGN</name>
<dbReference type="EMBL" id="LR721786">
    <property type="protein sequence ID" value="VVW68590.1"/>
    <property type="molecule type" value="Genomic_DNA"/>
</dbReference>
<feature type="binding site" evidence="10">
    <location>
        <position position="107"/>
    </location>
    <ligand>
        <name>Mn(2+)</name>
        <dbReference type="ChEBI" id="CHEBI:29035"/>
    </ligand>
</feature>
<evidence type="ECO:0000256" key="5">
    <source>
        <dbReference type="ARBA" id="ARBA00022723"/>
    </source>
</evidence>
<evidence type="ECO:0000256" key="4">
    <source>
        <dbReference type="ARBA" id="ARBA00022525"/>
    </source>
</evidence>
<evidence type="ECO:0000256" key="10">
    <source>
        <dbReference type="PIRSR" id="PIRSR601929-2"/>
    </source>
</evidence>
<dbReference type="InterPro" id="IPR011051">
    <property type="entry name" value="RmlC_Cupin_sf"/>
</dbReference>
<dbReference type="OMA" id="VIEGTIC"/>
<sequence length="208" mass="21344">MKLIFFLVLCHLLLSGTHGADFCVGDSSKPSSPAGLACKMVSDVTVDDFAFSGLAAAGNTSNIIKAAVTAAFVTQFPALNGLGVSAARIDIAVGGVIPLHTHSGATELLVVLKGEICAGFISNANDVYYKTVKAGEVMVFPQGLLHFQINSGSSEVEAIAFFNSPSPGLQITPIALFGNALPSDLVAGTTFISLSEITRLKGILGGSN</sequence>
<reference evidence="14" key="1">
    <citation type="submission" date="2019-09" db="EMBL/GenBank/DDBJ databases">
        <authorList>
            <person name="Zhang L."/>
        </authorList>
    </citation>
    <scope>NUCLEOTIDE SEQUENCE</scope>
</reference>
<evidence type="ECO:0000256" key="2">
    <source>
        <dbReference type="ARBA" id="ARBA00007456"/>
    </source>
</evidence>
<dbReference type="Gene3D" id="2.60.120.10">
    <property type="entry name" value="Jelly Rolls"/>
    <property type="match status" value="1"/>
</dbReference>
<evidence type="ECO:0000256" key="6">
    <source>
        <dbReference type="ARBA" id="ARBA00022729"/>
    </source>
</evidence>
<dbReference type="Gramene" id="NC8G0214280.1">
    <property type="protein sequence ID" value="NC8G0214280.1:cds"/>
    <property type="gene ID" value="NC8G0214280"/>
</dbReference>
<proteinExistence type="inferred from homology"/>
<dbReference type="PANTHER" id="PTHR31238">
    <property type="entry name" value="GERMIN-LIKE PROTEIN SUBFAMILY 3 MEMBER 3"/>
    <property type="match status" value="1"/>
</dbReference>
<keyword evidence="7 11" id="KW-1015">Disulfide bond</keyword>
<evidence type="ECO:0000259" key="13">
    <source>
        <dbReference type="SMART" id="SM00835"/>
    </source>
</evidence>
<keyword evidence="4 12" id="KW-0964">Secreted</keyword>
<feature type="binding site" evidence="9">
    <location>
        <position position="107"/>
    </location>
    <ligand>
        <name>oxalate</name>
        <dbReference type="ChEBI" id="CHEBI:30623"/>
    </ligand>
</feature>
<evidence type="ECO:0000256" key="9">
    <source>
        <dbReference type="PIRSR" id="PIRSR601929-1"/>
    </source>
</evidence>
<accession>A0A5K1FZA3</accession>
<dbReference type="GO" id="GO:0030145">
    <property type="term" value="F:manganese ion binding"/>
    <property type="evidence" value="ECO:0007669"/>
    <property type="project" value="UniProtKB-UniRule"/>
</dbReference>
<feature type="signal peptide" evidence="12">
    <location>
        <begin position="1"/>
        <end position="19"/>
    </location>
</feature>
<dbReference type="SMART" id="SM00835">
    <property type="entry name" value="Cupin_1"/>
    <property type="match status" value="1"/>
</dbReference>
<dbReference type="InterPro" id="IPR001929">
    <property type="entry name" value="Germin"/>
</dbReference>
<feature type="disulfide bond" evidence="11">
    <location>
        <begin position="23"/>
        <end position="38"/>
    </location>
</feature>
<feature type="binding site" evidence="10">
    <location>
        <position position="100"/>
    </location>
    <ligand>
        <name>Mn(2+)</name>
        <dbReference type="ChEBI" id="CHEBI:29035"/>
    </ligand>
</feature>
<dbReference type="OrthoDB" id="1921208at2759"/>
<comment type="subcellular location">
    <subcellularLocation>
        <location evidence="1 12">Secreted</location>
        <location evidence="1 12">Extracellular space</location>
        <location evidence="1 12">Apoplast</location>
    </subcellularLocation>
</comment>
<feature type="chain" id="PRO_5023967705" description="Germin-like protein" evidence="12">
    <location>
        <begin position="20"/>
        <end position="208"/>
    </location>
</feature>
<dbReference type="GO" id="GO:0048046">
    <property type="term" value="C:apoplast"/>
    <property type="evidence" value="ECO:0007669"/>
    <property type="project" value="UniProtKB-SubCell"/>
</dbReference>
<gene>
    <name evidence="14" type="ORF">NYM_LOCUS25352</name>
</gene>
<keyword evidence="5 9" id="KW-0479">Metal-binding</keyword>
<evidence type="ECO:0000256" key="7">
    <source>
        <dbReference type="ARBA" id="ARBA00023157"/>
    </source>
</evidence>
<organism evidence="14">
    <name type="scientific">Nymphaea colorata</name>
    <name type="common">pocket water lily</name>
    <dbReference type="NCBI Taxonomy" id="210225"/>
    <lineage>
        <taxon>Eukaryota</taxon>
        <taxon>Viridiplantae</taxon>
        <taxon>Streptophyta</taxon>
        <taxon>Embryophyta</taxon>
        <taxon>Tracheophyta</taxon>
        <taxon>Spermatophyta</taxon>
        <taxon>Magnoliopsida</taxon>
        <taxon>Nymphaeales</taxon>
        <taxon>Nymphaeaceae</taxon>
        <taxon>Nymphaea</taxon>
    </lineage>
</organism>
<feature type="binding site" evidence="10">
    <location>
        <position position="146"/>
    </location>
    <ligand>
        <name>Mn(2+)</name>
        <dbReference type="ChEBI" id="CHEBI:29035"/>
    </ligand>
</feature>
<evidence type="ECO:0000256" key="12">
    <source>
        <dbReference type="RuleBase" id="RU366015"/>
    </source>
</evidence>
<keyword evidence="3 12" id="KW-0052">Apoplast</keyword>
<comment type="similarity">
    <text evidence="2 12">Belongs to the germin family.</text>
</comment>
<dbReference type="Pfam" id="PF00190">
    <property type="entry name" value="Cupin_1"/>
    <property type="match status" value="1"/>
</dbReference>
<feature type="domain" description="Cupin type-1" evidence="13">
    <location>
        <begin position="52"/>
        <end position="198"/>
    </location>
</feature>
<evidence type="ECO:0000313" key="14">
    <source>
        <dbReference type="EMBL" id="VVW68590.1"/>
    </source>
</evidence>